<sequence>MDKDKEILTPSVIVEYREGKAYGVLEFVNSMIRYANERFLTFEILRDETEGLKIPKSAVTEKEFFVIDKAYITNSGADSNMGFMKQTVGEDGSTDAKFVNCTIYYQDDQFAYVDPKEENFSTSEKLLSAGDLLIRTDSAEVYPVGQLESLKGVYNINKGYTIFRQIQILYENEEYCIVKEGTSYGLSVYDHIVLNAETVDEDEVIYD</sequence>
<gene>
    <name evidence="1" type="ORF">IMSAGC017_01254</name>
</gene>
<evidence type="ECO:0000313" key="1">
    <source>
        <dbReference type="EMBL" id="GFI41211.1"/>
    </source>
</evidence>
<protein>
    <submittedName>
        <fullName evidence="1">Uncharacterized protein</fullName>
    </submittedName>
</protein>
<accession>A0A829Z9W1</accession>
<organism evidence="1 2">
    <name type="scientific">Thomasclavelia cocleata</name>
    <dbReference type="NCBI Taxonomy" id="69824"/>
    <lineage>
        <taxon>Bacteria</taxon>
        <taxon>Bacillati</taxon>
        <taxon>Bacillota</taxon>
        <taxon>Erysipelotrichia</taxon>
        <taxon>Erysipelotrichales</taxon>
        <taxon>Coprobacillaceae</taxon>
        <taxon>Thomasclavelia</taxon>
    </lineage>
</organism>
<dbReference type="EMBL" id="BLMI01000159">
    <property type="protein sequence ID" value="GFI41211.1"/>
    <property type="molecule type" value="Genomic_DNA"/>
</dbReference>
<proteinExistence type="predicted"/>
<comment type="caution">
    <text evidence="1">The sequence shown here is derived from an EMBL/GenBank/DDBJ whole genome shotgun (WGS) entry which is preliminary data.</text>
</comment>
<name>A0A829Z9W1_9FIRM</name>
<dbReference type="Proteomes" id="UP000490821">
    <property type="component" value="Unassembled WGS sequence"/>
</dbReference>
<reference evidence="1 2" key="1">
    <citation type="journal article" date="2020" name="Microbiome">
        <title>Single-cell genomics of uncultured bacteria reveals dietary fiber responders in the mouse gut microbiota.</title>
        <authorList>
            <person name="Chijiiwa R."/>
            <person name="Hosokawa M."/>
            <person name="Kogawa M."/>
            <person name="Nishikawa Y."/>
            <person name="Ide K."/>
            <person name="Sakanashi C."/>
            <person name="Takahashi K."/>
            <person name="Takeyama H."/>
        </authorList>
    </citation>
    <scope>NUCLEOTIDE SEQUENCE [LARGE SCALE GENOMIC DNA]</scope>
    <source>
        <strain evidence="1">IMSAGC_017</strain>
    </source>
</reference>
<evidence type="ECO:0000313" key="2">
    <source>
        <dbReference type="Proteomes" id="UP000490821"/>
    </source>
</evidence>
<dbReference type="AlphaFoldDB" id="A0A829Z9W1"/>